<dbReference type="Proteomes" id="UP000677687">
    <property type="component" value="Unassembled WGS sequence"/>
</dbReference>
<evidence type="ECO:0000259" key="1">
    <source>
        <dbReference type="PROSITE" id="PS51186"/>
    </source>
</evidence>
<reference evidence="2" key="2">
    <citation type="submission" date="2021-05" db="EMBL/GenBank/DDBJ databases">
        <title>Protein family content uncovers lineage relationships and bacterial pathway maintenance mechanisms in DPANN archaea.</title>
        <authorList>
            <person name="Castelle C.J."/>
            <person name="Meheust R."/>
            <person name="Jaffe A.L."/>
            <person name="Seitz K."/>
            <person name="Gong X."/>
            <person name="Baker B.J."/>
            <person name="Banfield J.F."/>
        </authorList>
    </citation>
    <scope>NUCLEOTIDE SEQUENCE</scope>
    <source>
        <strain evidence="2">RIFCSPHIGHO2_01_FULL_AR10_44_11</strain>
    </source>
</reference>
<dbReference type="InterPro" id="IPR016181">
    <property type="entry name" value="Acyl_CoA_acyltransferase"/>
</dbReference>
<reference evidence="2" key="1">
    <citation type="submission" date="2021-03" db="EMBL/GenBank/DDBJ databases">
        <authorList>
            <person name="Jaffe A."/>
        </authorList>
    </citation>
    <scope>NUCLEOTIDE SEQUENCE</scope>
    <source>
        <strain evidence="2">RIFCSPHIGHO2_01_FULL_AR10_44_11</strain>
    </source>
</reference>
<dbReference type="InterPro" id="IPR000182">
    <property type="entry name" value="GNAT_dom"/>
</dbReference>
<proteinExistence type="predicted"/>
<organism evidence="2 3">
    <name type="scientific">Candidatus Iainarchaeum sp</name>
    <dbReference type="NCBI Taxonomy" id="3101447"/>
    <lineage>
        <taxon>Archaea</taxon>
        <taxon>Candidatus Iainarchaeota</taxon>
        <taxon>Candidatus Iainarchaeia</taxon>
        <taxon>Candidatus Iainarchaeales</taxon>
        <taxon>Candidatus Iainarchaeaceae</taxon>
        <taxon>Candidatus Iainarchaeum</taxon>
    </lineage>
</organism>
<dbReference type="Gene3D" id="3.40.630.30">
    <property type="match status" value="1"/>
</dbReference>
<dbReference type="GO" id="GO:0016747">
    <property type="term" value="F:acyltransferase activity, transferring groups other than amino-acyl groups"/>
    <property type="evidence" value="ECO:0007669"/>
    <property type="project" value="InterPro"/>
</dbReference>
<protein>
    <recommendedName>
        <fullName evidence="1">N-acetyltransferase domain-containing protein</fullName>
    </recommendedName>
</protein>
<dbReference type="SUPFAM" id="SSF55729">
    <property type="entry name" value="Acyl-CoA N-acyltransferases (Nat)"/>
    <property type="match status" value="1"/>
</dbReference>
<evidence type="ECO:0000313" key="2">
    <source>
        <dbReference type="EMBL" id="MBS3057198.1"/>
    </source>
</evidence>
<name>A0A8T4KQ17_9ARCH</name>
<evidence type="ECO:0000313" key="3">
    <source>
        <dbReference type="Proteomes" id="UP000677687"/>
    </source>
</evidence>
<sequence length="154" mass="17590">MEFKWLSDIKGARFLKIVDQISEIVKDYPRGWTKKKILDYIRHHNYDCLLGFEKKDLACWRAVNKDRNEGVLKGFMIYTFPQYRGKGYAAKITAELARRAYAGGFKFAQLGLGRGLGSRVLASTGRNRKRLGVAGFSFNSETGKVIFPAKRAMR</sequence>
<dbReference type="EMBL" id="JAGVWD010000014">
    <property type="protein sequence ID" value="MBS3057198.1"/>
    <property type="molecule type" value="Genomic_DNA"/>
</dbReference>
<accession>A0A8T4KQ17</accession>
<feature type="domain" description="N-acetyltransferase" evidence="1">
    <location>
        <begin position="7"/>
        <end position="154"/>
    </location>
</feature>
<dbReference type="AlphaFoldDB" id="A0A8T4KQ17"/>
<dbReference type="CDD" id="cd04301">
    <property type="entry name" value="NAT_SF"/>
    <property type="match status" value="1"/>
</dbReference>
<comment type="caution">
    <text evidence="2">The sequence shown here is derived from an EMBL/GenBank/DDBJ whole genome shotgun (WGS) entry which is preliminary data.</text>
</comment>
<dbReference type="PROSITE" id="PS51186">
    <property type="entry name" value="GNAT"/>
    <property type="match status" value="1"/>
</dbReference>
<gene>
    <name evidence="2" type="ORF">J4415_01060</name>
</gene>